<name>A0A399QR08_9PROT</name>
<protein>
    <recommendedName>
        <fullName evidence="4">DUF481 domain-containing protein</fullName>
    </recommendedName>
</protein>
<feature type="signal peptide" evidence="1">
    <location>
        <begin position="1"/>
        <end position="19"/>
    </location>
</feature>
<dbReference type="RefSeq" id="WP_119380932.1">
    <property type="nucleotide sequence ID" value="NZ_QWGB01000014.1"/>
</dbReference>
<evidence type="ECO:0000313" key="2">
    <source>
        <dbReference type="EMBL" id="RIJ20615.1"/>
    </source>
</evidence>
<keyword evidence="3" id="KW-1185">Reference proteome</keyword>
<dbReference type="AlphaFoldDB" id="A0A399QR08"/>
<accession>A0A399QR08</accession>
<sequence length="232" mass="25920">MVRSTLCLAAFIFAMDAEAAPWGQAEEAAFVRAALNRTEVEGLQGWRTDLYTEYGLTDRWTVTAKYERVTFDDFAEFEASGWRTTLRRSFALSEAWVVSAEAGVLEGEAIGGASGCQSTGGEARAGLAHSFSRKTKKVQRYGFWFAEAAVRAHSDGCQRYRLEAGYGREIARNIWLVHQFWLDQGSENARSLKHQFEYVLRRGAYDVSAGSLVELGGEFEEVGLFVSLAHRF</sequence>
<proteinExistence type="predicted"/>
<gene>
    <name evidence="2" type="ORF">D1224_16045</name>
</gene>
<evidence type="ECO:0000256" key="1">
    <source>
        <dbReference type="SAM" id="SignalP"/>
    </source>
</evidence>
<evidence type="ECO:0008006" key="4">
    <source>
        <dbReference type="Google" id="ProtNLM"/>
    </source>
</evidence>
<comment type="caution">
    <text evidence="2">The sequence shown here is derived from an EMBL/GenBank/DDBJ whole genome shotgun (WGS) entry which is preliminary data.</text>
</comment>
<keyword evidence="1" id="KW-0732">Signal</keyword>
<dbReference type="Proteomes" id="UP000265431">
    <property type="component" value="Unassembled WGS sequence"/>
</dbReference>
<feature type="chain" id="PRO_5017429853" description="DUF481 domain-containing protein" evidence="1">
    <location>
        <begin position="20"/>
        <end position="232"/>
    </location>
</feature>
<reference evidence="2 3" key="1">
    <citation type="submission" date="2018-08" db="EMBL/GenBank/DDBJ databases">
        <title>Henriciella mobilis sp. nov., isolated from seawater.</title>
        <authorList>
            <person name="Cheng H."/>
            <person name="Wu Y.-H."/>
            <person name="Xu X.-W."/>
            <person name="Guo L.-L."/>
        </authorList>
    </citation>
    <scope>NUCLEOTIDE SEQUENCE [LARGE SCALE GENOMIC DNA]</scope>
    <source>
        <strain evidence="2 3">CCUG66934</strain>
    </source>
</reference>
<organism evidence="2 3">
    <name type="scientific">Henriciella barbarensis</name>
    <dbReference type="NCBI Taxonomy" id="86342"/>
    <lineage>
        <taxon>Bacteria</taxon>
        <taxon>Pseudomonadati</taxon>
        <taxon>Pseudomonadota</taxon>
        <taxon>Alphaproteobacteria</taxon>
        <taxon>Hyphomonadales</taxon>
        <taxon>Hyphomonadaceae</taxon>
        <taxon>Henriciella</taxon>
    </lineage>
</organism>
<dbReference type="EMBL" id="QWGB01000014">
    <property type="protein sequence ID" value="RIJ20615.1"/>
    <property type="molecule type" value="Genomic_DNA"/>
</dbReference>
<dbReference type="OrthoDB" id="7617289at2"/>
<evidence type="ECO:0000313" key="3">
    <source>
        <dbReference type="Proteomes" id="UP000265431"/>
    </source>
</evidence>